<evidence type="ECO:0000259" key="2">
    <source>
        <dbReference type="Pfam" id="PF07670"/>
    </source>
</evidence>
<keyword evidence="1" id="KW-0812">Transmembrane</keyword>
<proteinExistence type="predicted"/>
<accession>A0ABR7INQ0</accession>
<dbReference type="InterPro" id="IPR011642">
    <property type="entry name" value="Gate_dom"/>
</dbReference>
<evidence type="ECO:0000313" key="3">
    <source>
        <dbReference type="EMBL" id="MBC5786507.1"/>
    </source>
</evidence>
<gene>
    <name evidence="3" type="ORF">H8Z77_00485</name>
</gene>
<dbReference type="Pfam" id="PF07670">
    <property type="entry name" value="Gate"/>
    <property type="match status" value="1"/>
</dbReference>
<feature type="transmembrane region" description="Helical" evidence="1">
    <location>
        <begin position="124"/>
        <end position="145"/>
    </location>
</feature>
<feature type="domain" description="Nucleoside transporter/FeoB GTPase Gate" evidence="2">
    <location>
        <begin position="35"/>
        <end position="144"/>
    </location>
</feature>
<organism evidence="3 4">
    <name type="scientific">Clostridium facile</name>
    <dbReference type="NCBI Taxonomy" id="2763035"/>
    <lineage>
        <taxon>Bacteria</taxon>
        <taxon>Bacillati</taxon>
        <taxon>Bacillota</taxon>
        <taxon>Clostridia</taxon>
        <taxon>Eubacteriales</taxon>
        <taxon>Clostridiaceae</taxon>
        <taxon>Clostridium</taxon>
    </lineage>
</organism>
<sequence>MILLAIGCGFLTGRLEEVNKSVLTGTSQAVQLLIGLMGGICFWNGIMTIAKDAGLTKKLANLFSPLLRLLFHGINKGDQVLENISMNITANLMGLGNAATPSGIQAMKLLQQANPDKKTASQNMILFVVMNTAAIQLIPTTIAVLRSSHGAANPFDLILATLLCSITSLFGAILMAKLLGRRKRHAD</sequence>
<feature type="transmembrane region" description="Helical" evidence="1">
    <location>
        <begin position="31"/>
        <end position="50"/>
    </location>
</feature>
<keyword evidence="1" id="KW-0472">Membrane</keyword>
<keyword evidence="1" id="KW-1133">Transmembrane helix</keyword>
<name>A0ABR7INQ0_9CLOT</name>
<evidence type="ECO:0000256" key="1">
    <source>
        <dbReference type="SAM" id="Phobius"/>
    </source>
</evidence>
<keyword evidence="4" id="KW-1185">Reference proteome</keyword>
<evidence type="ECO:0000313" key="4">
    <source>
        <dbReference type="Proteomes" id="UP000649151"/>
    </source>
</evidence>
<feature type="transmembrane region" description="Helical" evidence="1">
    <location>
        <begin position="157"/>
        <end position="179"/>
    </location>
</feature>
<dbReference type="Proteomes" id="UP000649151">
    <property type="component" value="Unassembled WGS sequence"/>
</dbReference>
<comment type="caution">
    <text evidence="3">The sequence shown here is derived from an EMBL/GenBank/DDBJ whole genome shotgun (WGS) entry which is preliminary data.</text>
</comment>
<reference evidence="3 4" key="1">
    <citation type="submission" date="2020-08" db="EMBL/GenBank/DDBJ databases">
        <title>Genome public.</title>
        <authorList>
            <person name="Liu C."/>
            <person name="Sun Q."/>
        </authorList>
    </citation>
    <scope>NUCLEOTIDE SEQUENCE [LARGE SCALE GENOMIC DNA]</scope>
    <source>
        <strain evidence="3 4">NSJ-27</strain>
    </source>
</reference>
<protein>
    <submittedName>
        <fullName evidence="3">Spore maturation protein A</fullName>
    </submittedName>
</protein>
<dbReference type="EMBL" id="JACOQK010000001">
    <property type="protein sequence ID" value="MBC5786507.1"/>
    <property type="molecule type" value="Genomic_DNA"/>
</dbReference>